<dbReference type="PANTHER" id="PTHR10543:SF89">
    <property type="entry name" value="CAROTENOID 9,10(9',10')-CLEAVAGE DIOXYGENASE 1"/>
    <property type="match status" value="1"/>
</dbReference>
<dbReference type="GO" id="GO:0016121">
    <property type="term" value="P:carotene catabolic process"/>
    <property type="evidence" value="ECO:0007669"/>
    <property type="project" value="TreeGrafter"/>
</dbReference>
<protein>
    <submittedName>
        <fullName evidence="6">Uncharacterized protein</fullName>
    </submittedName>
</protein>
<accession>A0A0K1S485</accession>
<reference evidence="6 7" key="1">
    <citation type="journal article" date="2016" name="Stand. Genomic Sci.">
        <title>Complete genome sequence and genomic characterization of Microcystis panniformis FACHB 1757 by third-generation sequencing.</title>
        <authorList>
            <person name="Zhang J.Y."/>
            <person name="Guan R."/>
            <person name="Zhang H.J."/>
            <person name="Li H."/>
            <person name="Xiao P."/>
            <person name="Yu G.L."/>
            <person name="Du L."/>
            <person name="Cao D.M."/>
            <person name="Zhu B.C."/>
            <person name="Li R.H."/>
            <person name="Lu Z.H."/>
        </authorList>
    </citation>
    <scope>NUCLEOTIDE SEQUENCE [LARGE SCALE GENOMIC DNA]</scope>
    <source>
        <strain evidence="6 7">FACHB-1757</strain>
    </source>
</reference>
<comment type="similarity">
    <text evidence="1">Belongs to the carotenoid oxygenase family.</text>
</comment>
<gene>
    <name evidence="6" type="ORF">VL20_3845</name>
</gene>
<evidence type="ECO:0000256" key="1">
    <source>
        <dbReference type="ARBA" id="ARBA00006787"/>
    </source>
</evidence>
<keyword evidence="7" id="KW-1185">Reference proteome</keyword>
<proteinExistence type="inferred from homology"/>
<dbReference type="Pfam" id="PF03055">
    <property type="entry name" value="RPE65"/>
    <property type="match status" value="1"/>
</dbReference>
<keyword evidence="2 5" id="KW-0479">Metal-binding</keyword>
<comment type="cofactor">
    <cofactor evidence="5">
        <name>Fe(2+)</name>
        <dbReference type="ChEBI" id="CHEBI:29033"/>
    </cofactor>
    <text evidence="5">Binds 1 Fe(2+) ion per subunit.</text>
</comment>
<keyword evidence="4 5" id="KW-0408">Iron</keyword>
<organism evidence="6 7">
    <name type="scientific">Microcystis panniformis FACHB-1757</name>
    <dbReference type="NCBI Taxonomy" id="1638788"/>
    <lineage>
        <taxon>Bacteria</taxon>
        <taxon>Bacillati</taxon>
        <taxon>Cyanobacteriota</taxon>
        <taxon>Cyanophyceae</taxon>
        <taxon>Oscillatoriophycideae</taxon>
        <taxon>Chroococcales</taxon>
        <taxon>Microcystaceae</taxon>
        <taxon>Microcystis</taxon>
    </lineage>
</organism>
<evidence type="ECO:0000313" key="7">
    <source>
        <dbReference type="Proteomes" id="UP000068167"/>
    </source>
</evidence>
<sequence>MPQTLLMNMSNKDTVQNTVNVSNFSRSQLGRPDENNLYKAVATIAEGHWPENLSGYVFIVCPFHRKNDRHLFSGEGVIIRWDLQGKNNQVNVYSKKLKTWDSFWRKVLPIFNISQATFPAVVSILGCSEIANTAMVKLEKVSENEQLEETRLILTADAGRYWEVDPVSLDTITPIGYFDQHIVSVPLSIFPVLENTAHPFYDKKTQEFITCELKLKLVSGGMLKDLDKSVYIVLWDQQKQLKPWKLQGAILDGSPHSVIVTEDYIMIPDMPFQMGVAKLLGIRIKPEETYPKTQIYLVKRQDLKEEETTVPSRLITFNGDSYHFLCNYHSTNGQIQLVAIQNATISLTEAIEKDDIQHFTGQGYPPEYHGIPWMFSFDPGVLRKVVIEDARVMSEQAFIHPGWFSTTLYTADPRELEQGYSAIYQVYAGYVRELICRRQYMDCRDQSNRILRDAELPCHDLPSVLAKVPFDKDWNQLTEQISQEKKASDTHVSHLGRGLLDFYVCPDGYILDSIQFIPQEQGYLLTTVLTPTRVLEAWLFNPDNLKDGPIAKLSLPEDVHFGFTLHSEYFEQALPSPRPSVSQVNRVLSALRSLVLVPVEFFLGKPAAIYNRQVKK</sequence>
<feature type="binding site" evidence="5">
    <location>
        <position position="256"/>
    </location>
    <ligand>
        <name>Fe cation</name>
        <dbReference type="ChEBI" id="CHEBI:24875"/>
        <note>catalytic</note>
    </ligand>
</feature>
<evidence type="ECO:0000313" key="6">
    <source>
        <dbReference type="EMBL" id="AKV68813.1"/>
    </source>
</evidence>
<evidence type="ECO:0000256" key="3">
    <source>
        <dbReference type="ARBA" id="ARBA00023002"/>
    </source>
</evidence>
<keyword evidence="3" id="KW-0560">Oxidoreductase</keyword>
<evidence type="ECO:0000256" key="2">
    <source>
        <dbReference type="ARBA" id="ARBA00022723"/>
    </source>
</evidence>
<dbReference type="AlphaFoldDB" id="A0A0K1S485"/>
<dbReference type="InterPro" id="IPR004294">
    <property type="entry name" value="Carotenoid_Oase"/>
</dbReference>
<dbReference type="PANTHER" id="PTHR10543">
    <property type="entry name" value="BETA-CAROTENE DIOXYGENASE"/>
    <property type="match status" value="1"/>
</dbReference>
<evidence type="ECO:0000256" key="4">
    <source>
        <dbReference type="ARBA" id="ARBA00023004"/>
    </source>
</evidence>
<feature type="binding site" evidence="5">
    <location>
        <position position="198"/>
    </location>
    <ligand>
        <name>Fe cation</name>
        <dbReference type="ChEBI" id="CHEBI:24875"/>
        <note>catalytic</note>
    </ligand>
</feature>
<dbReference type="GO" id="GO:0010436">
    <property type="term" value="F:carotenoid dioxygenase activity"/>
    <property type="evidence" value="ECO:0007669"/>
    <property type="project" value="TreeGrafter"/>
</dbReference>
<evidence type="ECO:0000256" key="5">
    <source>
        <dbReference type="PIRSR" id="PIRSR604294-1"/>
    </source>
</evidence>
<dbReference type="Proteomes" id="UP000068167">
    <property type="component" value="Chromosome"/>
</dbReference>
<dbReference type="EMBL" id="CP011339">
    <property type="protein sequence ID" value="AKV68813.1"/>
    <property type="molecule type" value="Genomic_DNA"/>
</dbReference>
<dbReference type="PATRIC" id="fig|1638788.3.peg.3883"/>
<name>A0A0K1S485_9CHRO</name>
<dbReference type="GO" id="GO:0046872">
    <property type="term" value="F:metal ion binding"/>
    <property type="evidence" value="ECO:0007669"/>
    <property type="project" value="UniProtKB-KW"/>
</dbReference>
<dbReference type="KEGG" id="mpk:VL20_3845"/>